<dbReference type="EMBL" id="CP158253">
    <property type="protein sequence ID" value="XDJ45391.1"/>
    <property type="molecule type" value="Genomic_DNA"/>
</dbReference>
<sequence>MPSVLKNFLIGVGLDTEDYDKGAKRVEASLGRMRSVVGITGAAIAGAFAMAGTAAVARAKEIDSLNLAAEGLKTSPAYIYAYGRALAALGGDADNALAAIRSIEEAQTNLKLKGMLGPLEDVVLARGDIEALSQTTSGKDFLRTLAPMVQNMDKNQQQLTQRALGLTDDVMRSLRGGVDKFDAEIARAAQLLGSGFTDATEGAREFRRALAEVNTQFQGIGDTLAAKILPGFTSVLQSMGGFIDTHQEQINAALGVAADNPAATAFLTGGGAAGAAGVVLRSIGLRGLGTGLTRLGPYGMAAGGGLLAYDAAKDWSWGDWWGQSKSSARETWRGLTGQDDYSHLPDVPYGPEVPTVPIYSGGEVSNAEAAAISPSVVMIRDQRAQAQKSAAPQRVDVQNHIDMKLEIEGRALDSRITEVVERRERNTADDLLSSVDR</sequence>
<evidence type="ECO:0000256" key="1">
    <source>
        <dbReference type="SAM" id="Phobius"/>
    </source>
</evidence>
<reference evidence="2" key="1">
    <citation type="submission" date="2024-05" db="EMBL/GenBank/DDBJ databases">
        <authorList>
            <person name="Luo Y.-C."/>
            <person name="Nicholds J."/>
            <person name="Mortimer T."/>
            <person name="Maboni G."/>
        </authorList>
    </citation>
    <scope>NUCLEOTIDE SEQUENCE</scope>
    <source>
        <strain evidence="2">153271</strain>
    </source>
</reference>
<accession>A0AB39CUB3</accession>
<evidence type="ECO:0008006" key="3">
    <source>
        <dbReference type="Google" id="ProtNLM"/>
    </source>
</evidence>
<feature type="transmembrane region" description="Helical" evidence="1">
    <location>
        <begin position="35"/>
        <end position="57"/>
    </location>
</feature>
<evidence type="ECO:0000313" key="2">
    <source>
        <dbReference type="EMBL" id="XDJ45391.1"/>
    </source>
</evidence>
<keyword evidence="1" id="KW-0472">Membrane</keyword>
<dbReference type="RefSeq" id="WP_368647969.1">
    <property type="nucleotide sequence ID" value="NZ_CP158253.1"/>
</dbReference>
<proteinExistence type="predicted"/>
<keyword evidence="1" id="KW-1133">Transmembrane helix</keyword>
<dbReference type="AlphaFoldDB" id="A0AB39CUB3"/>
<keyword evidence="1" id="KW-0812">Transmembrane</keyword>
<gene>
    <name evidence="2" type="ORF">ABRZ02_03635</name>
</gene>
<organism evidence="2">
    <name type="scientific">Castellaniella ginsengisoli</name>
    <dbReference type="NCBI Taxonomy" id="546114"/>
    <lineage>
        <taxon>Bacteria</taxon>
        <taxon>Pseudomonadati</taxon>
        <taxon>Pseudomonadota</taxon>
        <taxon>Betaproteobacteria</taxon>
        <taxon>Burkholderiales</taxon>
        <taxon>Alcaligenaceae</taxon>
        <taxon>Castellaniella</taxon>
    </lineage>
</organism>
<protein>
    <recommendedName>
        <fullName evidence="3">Bacteriophage tail tape measure N-terminal domain-containing protein</fullName>
    </recommendedName>
</protein>
<name>A0AB39CUB3_9BURK</name>